<comment type="caution">
    <text evidence="1">The sequence shown here is derived from an EMBL/GenBank/DDBJ whole genome shotgun (WGS) entry which is preliminary data.</text>
</comment>
<name>A0A9K3GGN0_9EUKA</name>
<proteinExistence type="predicted"/>
<dbReference type="AlphaFoldDB" id="A0A9K3GGN0"/>
<organism evidence="1 2">
    <name type="scientific">Kipferlia bialata</name>
    <dbReference type="NCBI Taxonomy" id="797122"/>
    <lineage>
        <taxon>Eukaryota</taxon>
        <taxon>Metamonada</taxon>
        <taxon>Carpediemonas-like organisms</taxon>
        <taxon>Kipferlia</taxon>
    </lineage>
</organism>
<keyword evidence="2" id="KW-1185">Reference proteome</keyword>
<evidence type="ECO:0000313" key="2">
    <source>
        <dbReference type="Proteomes" id="UP000265618"/>
    </source>
</evidence>
<accession>A0A9K3GGN0</accession>
<sequence length="126" mass="13273">MYAIYPLPVPALAGVGSLAYTIQSEYEDRFEIAVTSGQVHPVGGCHPPTATLAGSLSPSLTVPLVCLGALGGWIQDGTLSLSCGMPWEYSRMGRLVSSRPTTLGLGLGHTRRAPLNYETASVKAER</sequence>
<gene>
    <name evidence="1" type="ORF">KIPB_002760</name>
</gene>
<dbReference type="EMBL" id="BDIP01000485">
    <property type="protein sequence ID" value="GIQ81750.1"/>
    <property type="molecule type" value="Genomic_DNA"/>
</dbReference>
<dbReference type="Proteomes" id="UP000265618">
    <property type="component" value="Unassembled WGS sequence"/>
</dbReference>
<evidence type="ECO:0000313" key="1">
    <source>
        <dbReference type="EMBL" id="GIQ81750.1"/>
    </source>
</evidence>
<protein>
    <submittedName>
        <fullName evidence="1">Uncharacterized protein</fullName>
    </submittedName>
</protein>
<reference evidence="1 2" key="1">
    <citation type="journal article" date="2018" name="PLoS ONE">
        <title>The draft genome of Kipferlia bialata reveals reductive genome evolution in fornicate parasites.</title>
        <authorList>
            <person name="Tanifuji G."/>
            <person name="Takabayashi S."/>
            <person name="Kume K."/>
            <person name="Takagi M."/>
            <person name="Nakayama T."/>
            <person name="Kamikawa R."/>
            <person name="Inagaki Y."/>
            <person name="Hashimoto T."/>
        </authorList>
    </citation>
    <scope>NUCLEOTIDE SEQUENCE [LARGE SCALE GENOMIC DNA]</scope>
    <source>
        <strain evidence="1">NY0173</strain>
    </source>
</reference>